<gene>
    <name evidence="6" type="ORF">SVIM_LOCUS276823</name>
</gene>
<organism evidence="6">
    <name type="scientific">Salix viminalis</name>
    <name type="common">Common osier</name>
    <name type="synonym">Basket willow</name>
    <dbReference type="NCBI Taxonomy" id="40686"/>
    <lineage>
        <taxon>Eukaryota</taxon>
        <taxon>Viridiplantae</taxon>
        <taxon>Streptophyta</taxon>
        <taxon>Embryophyta</taxon>
        <taxon>Tracheophyta</taxon>
        <taxon>Spermatophyta</taxon>
        <taxon>Magnoliopsida</taxon>
        <taxon>eudicotyledons</taxon>
        <taxon>Gunneridae</taxon>
        <taxon>Pentapetalae</taxon>
        <taxon>rosids</taxon>
        <taxon>fabids</taxon>
        <taxon>Malpighiales</taxon>
        <taxon>Salicaceae</taxon>
        <taxon>Saliceae</taxon>
        <taxon>Salix</taxon>
    </lineage>
</organism>
<feature type="signal peptide" evidence="5">
    <location>
        <begin position="1"/>
        <end position="23"/>
    </location>
</feature>
<dbReference type="InterPro" id="IPR036514">
    <property type="entry name" value="SGNH_hydro_sf"/>
</dbReference>
<evidence type="ECO:0000256" key="5">
    <source>
        <dbReference type="SAM" id="SignalP"/>
    </source>
</evidence>
<reference evidence="6" key="1">
    <citation type="submission" date="2019-03" db="EMBL/GenBank/DDBJ databases">
        <authorList>
            <person name="Mank J."/>
            <person name="Almeida P."/>
        </authorList>
    </citation>
    <scope>NUCLEOTIDE SEQUENCE</scope>
    <source>
        <strain evidence="6">78183</strain>
    </source>
</reference>
<dbReference type="EMBL" id="CAADRP010001608">
    <property type="protein sequence ID" value="VFU44772.1"/>
    <property type="molecule type" value="Genomic_DNA"/>
</dbReference>
<keyword evidence="3" id="KW-0378">Hydrolase</keyword>
<dbReference type="PANTHER" id="PTHR22835">
    <property type="entry name" value="ZINC FINGER FYVE DOMAIN CONTAINING PROTEIN"/>
    <property type="match status" value="1"/>
</dbReference>
<proteinExistence type="inferred from homology"/>
<sequence>MTNLSSFCLVFFALFTILNPIFALKSCEFPAIFNFGDSNSDTGGLIAAFPPLNSPYGETFFHMPAGRFSDGRLLIDFVAKSFNLSFLSAYLDSLGANYTVGANFATAASTITFPTTIIPANNGFSPFFFLVQYRQFVQFKGRSQLIRKQGGAFAQLMPMEEYFQKALYTFDIGQNDLGAGFLGNMSVEEVNASVPNIVNTFLTDVKSIYNLGARSFWIHSTGPIGCLGNILATFPSSEKDSAGCAKSYNEVAQYFNRELKETVLQLRKDLPSAAFTYVDVYSVKYSLFSEPQKHVLVSKFLTQFVSTTSLSMTNLSSFCLVSFALFTILNPPIFALKSCEFPAIFNFGDSNSDTGGLVAAFPDRLNSPYGETFFHMPAGRFSDGRLIIDFVAKSFNLSFLSAYLDSLGTNFTVGANFATASSTITLPTTIIPANNGFSPFYLQVQYNQLMQLKARSQLIRKQGGVFAQLMPMEEYFQKALYTFDIGQNDLGAGFFGNKAVEEVNASVPNIVNTFLTDVKSIYDLGARSFWIHNTGPIGCLGYILANFPSEKDSAGCAKSYNEVAQYFNHKLKETVLQLRKDIPSAAFTYVDVYSVKYSLFSEPQKHGFELPLVACYGNGGSSCDDPSVRVVWDGVHYTEAANKFVFEQISTGAFSDPPIPLNLACHRTLVLVSKFLTQFVSTINLSMTNLSSFCLVSFALFTILNPPIFALKSCEFPAIFNFGDSNSDTGGLVAAFPPLDSPYGETFFHMPAGRFSDGRVIIDFVAKSLNLSFLSAYLDSLGTNFTVGANFATAASTITLPTKIIPAGGFSPFYLLVQYNQLVQLKARSQLIRKQGGVFAQLMPMEEYFQKALYTFDIGQNDLGAGFFGNKAVEEVNASVPNIVNTFLTDVKSIYNLGARSFWIHNTGPIGCLGYILANFPSAEKDSVGCAKSYNEVAQYFNHELKETVLQLRKDFPSAAFTYVDVYSVKYSLFSEPQKHGFELPLVACCGYGGLYNYNSSAGCGATITVNGTQITVGSCDDPSVRVVWDGIHYTEAANKFVFEQISTGAFSDPPIPLNLACHRTLGWNTTPDRIFR</sequence>
<keyword evidence="2 5" id="KW-0732">Signal</keyword>
<dbReference type="CDD" id="cd01837">
    <property type="entry name" value="SGNH_plant_lipase_like"/>
    <property type="match status" value="2"/>
</dbReference>
<evidence type="ECO:0000256" key="1">
    <source>
        <dbReference type="ARBA" id="ARBA00008668"/>
    </source>
</evidence>
<keyword evidence="4" id="KW-0325">Glycoprotein</keyword>
<protein>
    <submittedName>
        <fullName evidence="6">Uncharacterized protein</fullName>
    </submittedName>
</protein>
<comment type="similarity">
    <text evidence="1">Belongs to the 'GDSL' lipolytic enzyme family.</text>
</comment>
<evidence type="ECO:0000256" key="3">
    <source>
        <dbReference type="ARBA" id="ARBA00022801"/>
    </source>
</evidence>
<dbReference type="Pfam" id="PF00657">
    <property type="entry name" value="Lipase_GDSL"/>
    <property type="match status" value="3"/>
</dbReference>
<dbReference type="InterPro" id="IPR001087">
    <property type="entry name" value="GDSL"/>
</dbReference>
<dbReference type="Gene3D" id="3.40.50.1110">
    <property type="entry name" value="SGNH hydrolase"/>
    <property type="match status" value="3"/>
</dbReference>
<evidence type="ECO:0000256" key="4">
    <source>
        <dbReference type="ARBA" id="ARBA00023180"/>
    </source>
</evidence>
<dbReference type="AlphaFoldDB" id="A0A6N2LUZ4"/>
<dbReference type="PANTHER" id="PTHR22835:SF292">
    <property type="entry name" value="ESTERASE-LIKE ISOFORM X1"/>
    <property type="match status" value="1"/>
</dbReference>
<dbReference type="GO" id="GO:0016788">
    <property type="term" value="F:hydrolase activity, acting on ester bonds"/>
    <property type="evidence" value="ECO:0007669"/>
    <property type="project" value="InterPro"/>
</dbReference>
<feature type="chain" id="PRO_5026902326" evidence="5">
    <location>
        <begin position="24"/>
        <end position="1077"/>
    </location>
</feature>
<evidence type="ECO:0000313" key="6">
    <source>
        <dbReference type="EMBL" id="VFU44772.1"/>
    </source>
</evidence>
<name>A0A6N2LUZ4_SALVM</name>
<accession>A0A6N2LUZ4</accession>
<evidence type="ECO:0000256" key="2">
    <source>
        <dbReference type="ARBA" id="ARBA00022729"/>
    </source>
</evidence>
<dbReference type="InterPro" id="IPR035669">
    <property type="entry name" value="SGNH_plant_lipase-like"/>
</dbReference>